<keyword evidence="13" id="KW-0560">Oxidoreductase</keyword>
<keyword evidence="10" id="KW-0833">Ubl conjugation pathway</keyword>
<dbReference type="STRING" id="77586.A0A0D9XNH4"/>
<dbReference type="GO" id="GO:0006629">
    <property type="term" value="P:lipid metabolic process"/>
    <property type="evidence" value="ECO:0007669"/>
    <property type="project" value="UniProtKB-ARBA"/>
</dbReference>
<evidence type="ECO:0000256" key="16">
    <source>
        <dbReference type="ARBA" id="ARBA00023136"/>
    </source>
</evidence>
<proteinExistence type="inferred from homology"/>
<keyword evidence="6" id="KW-0808">Transferase</keyword>
<dbReference type="PRINTS" id="PR00463">
    <property type="entry name" value="EP450I"/>
</dbReference>
<dbReference type="Pfam" id="PF13639">
    <property type="entry name" value="zf-RING_2"/>
    <property type="match status" value="1"/>
</dbReference>
<dbReference type="GO" id="GO:0016705">
    <property type="term" value="F:oxidoreductase activity, acting on paired donors, with incorporation or reduction of molecular oxygen"/>
    <property type="evidence" value="ECO:0007669"/>
    <property type="project" value="InterPro"/>
</dbReference>
<evidence type="ECO:0000256" key="4">
    <source>
        <dbReference type="ARBA" id="ARBA00012483"/>
    </source>
</evidence>
<dbReference type="PROSITE" id="PS50089">
    <property type="entry name" value="ZF_RING_2"/>
    <property type="match status" value="1"/>
</dbReference>
<protein>
    <recommendedName>
        <fullName evidence="4">RING-type E3 ubiquitin transferase</fullName>
        <ecNumber evidence="4">2.3.2.27</ecNumber>
    </recommendedName>
</protein>
<dbReference type="SUPFAM" id="SSF48264">
    <property type="entry name" value="Cytochrome P450"/>
    <property type="match status" value="2"/>
</dbReference>
<dbReference type="PROSITE" id="PS00086">
    <property type="entry name" value="CYTOCHROME_P450"/>
    <property type="match status" value="2"/>
</dbReference>
<dbReference type="eggNOG" id="KOG0800">
    <property type="taxonomic scope" value="Eukaryota"/>
</dbReference>
<dbReference type="GO" id="GO:0004497">
    <property type="term" value="F:monooxygenase activity"/>
    <property type="evidence" value="ECO:0007669"/>
    <property type="project" value="UniProtKB-KW"/>
</dbReference>
<evidence type="ECO:0000313" key="22">
    <source>
        <dbReference type="Proteomes" id="UP000032180"/>
    </source>
</evidence>
<keyword evidence="12" id="KW-1133">Transmembrane helix</keyword>
<dbReference type="Pfam" id="PF00067">
    <property type="entry name" value="p450"/>
    <property type="match status" value="2"/>
</dbReference>
<dbReference type="Gene3D" id="3.30.40.10">
    <property type="entry name" value="Zinc/RING finger domain, C3HC4 (zinc finger)"/>
    <property type="match status" value="1"/>
</dbReference>
<dbReference type="SMART" id="SM00184">
    <property type="entry name" value="RING"/>
    <property type="match status" value="1"/>
</dbReference>
<evidence type="ECO:0000256" key="17">
    <source>
        <dbReference type="PIRSR" id="PIRSR602401-1"/>
    </source>
</evidence>
<evidence type="ECO:0000256" key="13">
    <source>
        <dbReference type="ARBA" id="ARBA00023002"/>
    </source>
</evidence>
<evidence type="ECO:0000256" key="15">
    <source>
        <dbReference type="ARBA" id="ARBA00023033"/>
    </source>
</evidence>
<evidence type="ECO:0000256" key="7">
    <source>
        <dbReference type="ARBA" id="ARBA00022692"/>
    </source>
</evidence>
<comment type="subcellular location">
    <subcellularLocation>
        <location evidence="2">Membrane</location>
    </subcellularLocation>
</comment>
<comment type="catalytic activity">
    <reaction evidence="1">
        <text>S-ubiquitinyl-[E2 ubiquitin-conjugating enzyme]-L-cysteine + [acceptor protein]-L-lysine = [E2 ubiquitin-conjugating enzyme]-L-cysteine + N(6)-ubiquitinyl-[acceptor protein]-L-lysine.</text>
        <dbReference type="EC" id="2.3.2.27"/>
    </reaction>
</comment>
<dbReference type="Gene3D" id="1.10.630.10">
    <property type="entry name" value="Cytochrome P450"/>
    <property type="match status" value="2"/>
</dbReference>
<dbReference type="PANTHER" id="PTHR24282:SF141">
    <property type="entry name" value="CYTOCHROME P450 714C3"/>
    <property type="match status" value="1"/>
</dbReference>
<evidence type="ECO:0000256" key="12">
    <source>
        <dbReference type="ARBA" id="ARBA00022989"/>
    </source>
</evidence>
<name>A0A0D9XNH4_9ORYZ</name>
<feature type="domain" description="RING-type" evidence="20">
    <location>
        <begin position="332"/>
        <end position="373"/>
    </location>
</feature>
<dbReference type="GO" id="GO:0020037">
    <property type="term" value="F:heme binding"/>
    <property type="evidence" value="ECO:0007669"/>
    <property type="project" value="InterPro"/>
</dbReference>
<evidence type="ECO:0000259" key="20">
    <source>
        <dbReference type="PROSITE" id="PS50089"/>
    </source>
</evidence>
<dbReference type="FunFam" id="3.30.40.10:FF:000022">
    <property type="entry name" value="E3 ubiquitin-protein ligase RING1-like"/>
    <property type="match status" value="1"/>
</dbReference>
<keyword evidence="7" id="KW-0812">Transmembrane</keyword>
<dbReference type="GO" id="GO:0005506">
    <property type="term" value="F:iron ion binding"/>
    <property type="evidence" value="ECO:0007669"/>
    <property type="project" value="InterPro"/>
</dbReference>
<dbReference type="Proteomes" id="UP000032180">
    <property type="component" value="Chromosome 11"/>
</dbReference>
<dbReference type="InterPro" id="IPR036396">
    <property type="entry name" value="Cyt_P450_sf"/>
</dbReference>
<keyword evidence="22" id="KW-1185">Reference proteome</keyword>
<dbReference type="SUPFAM" id="SSF57850">
    <property type="entry name" value="RING/U-box"/>
    <property type="match status" value="1"/>
</dbReference>
<dbReference type="EC" id="2.3.2.27" evidence="4"/>
<keyword evidence="9 18" id="KW-0863">Zinc-finger</keyword>
<evidence type="ECO:0000256" key="10">
    <source>
        <dbReference type="ARBA" id="ARBA00022786"/>
    </source>
</evidence>
<dbReference type="InterPro" id="IPR017972">
    <property type="entry name" value="Cyt_P450_CS"/>
</dbReference>
<dbReference type="GO" id="GO:0061630">
    <property type="term" value="F:ubiquitin protein ligase activity"/>
    <property type="evidence" value="ECO:0007669"/>
    <property type="project" value="UniProtKB-EC"/>
</dbReference>
<reference evidence="22" key="2">
    <citation type="submission" date="2013-12" db="EMBL/GenBank/DDBJ databases">
        <authorList>
            <person name="Yu Y."/>
            <person name="Lee S."/>
            <person name="de Baynast K."/>
            <person name="Wissotski M."/>
            <person name="Liu L."/>
            <person name="Talag J."/>
            <person name="Goicoechea J."/>
            <person name="Angelova A."/>
            <person name="Jetty R."/>
            <person name="Kudrna D."/>
            <person name="Golser W."/>
            <person name="Rivera L."/>
            <person name="Zhang J."/>
            <person name="Wing R."/>
        </authorList>
    </citation>
    <scope>NUCLEOTIDE SEQUENCE</scope>
</reference>
<evidence type="ECO:0000256" key="1">
    <source>
        <dbReference type="ARBA" id="ARBA00000900"/>
    </source>
</evidence>
<dbReference type="Gramene" id="LPERR11G01080.1">
    <property type="protein sequence ID" value="LPERR11G01080.1"/>
    <property type="gene ID" value="LPERR11G01080"/>
</dbReference>
<dbReference type="GO" id="GO:0008270">
    <property type="term" value="F:zinc ion binding"/>
    <property type="evidence" value="ECO:0007669"/>
    <property type="project" value="UniProtKB-KW"/>
</dbReference>
<dbReference type="InterPro" id="IPR001841">
    <property type="entry name" value="Znf_RING"/>
</dbReference>
<feature type="region of interest" description="Disordered" evidence="19">
    <location>
        <begin position="57"/>
        <end position="79"/>
    </location>
</feature>
<evidence type="ECO:0000256" key="19">
    <source>
        <dbReference type="SAM" id="MobiDB-lite"/>
    </source>
</evidence>
<sequence>MSDHQRHARNYSSVSSQPDVQCLVCTRPFTLDAEVADTFEALAICRECKATVLNDDGRDEITSSSRQTARRGQRSRTSSIDSLEDTFLQEFSQLISLARQGREADIDLSSLVPQHASYNLTPNRSQRWHASDDESDGLNYVDSVFGEIESTISFGDYGGDSDTSLDEHSVTARRISIQLDNDTYMNTDTDIDPMNAGLDQWDSDDQEDVQESGFNEAVNTIPQHQQQSHDIQLSGLSEDESEDAVWNWSVTIRHREIMTNLIEDMERPEMRTALVGNPDDYVDARQFEMLLEQFAEDSNSRKGAPPAATSFIENLPSVIISACHQIEGDVICPICKDLIPTRARAKQLPCTHLYHSSCILPWLSSRNTCPVCRYELPTDDAEYERSKQAITNVRDIQVVGHTHLRESVEEISDESDVEVTHQLAIGAMEETNTSEHDARVAEQPNSARRSRGWFFIAAAPVLCSVVLVQHPMDEDYEDKEEVEEARHKGSQAYLAVWQHQGDEKNPARTQVLAEARQQQLHVHPLPASPSLEGNLWPSVPILNRGAMEILQVSDTDMVKDIGRWTPSELGKPTYLKKSRKALFGGGLFTENGDEWAYQRKIIAPEFFMDKIKDMIQLIEDATVPVLEAWEAMISDAGGCKEIVVDDYLRNLKYLPTKSNQEIRTLDEQVRLLILDVAKEQHHHQDAHNSLLNAIIDAAQDGRSAEETEDFIVGSCKTIYFGGHESTAVTAIWCLMLLATHPEWQERARAEAIEVCQGRTPLDIDALRRLKIVTMVIQETLRLYPPASLMMREALTDVKLGNIDVPRGTIVQVPRLLLHLDKNAWGADADEFRPERFANGVAAACGAAHMYVPFGHGPRTCVGQNLAMAELKVVLVRLLTNFAFSPSPTYRHSPAFRLTIEPGFGLPLMGKGDKVAADSCIAGASTSRGDPEYILTMVIQETLRLYPPAAFVVREALNDIKLDGINIPKGTNIRIPIAMAHRDPSLWGPSADKFDPDRFANGIAGACKPPHMYMPFGVGVRTCAGQNLAMVELKVVLSLLLSKFEFTLSPNYVHCPAFRLTIEPGKGVPLIFREL</sequence>
<dbReference type="eggNOG" id="KOG0157">
    <property type="taxonomic scope" value="Eukaryota"/>
</dbReference>
<evidence type="ECO:0000256" key="9">
    <source>
        <dbReference type="ARBA" id="ARBA00022771"/>
    </source>
</evidence>
<dbReference type="AlphaFoldDB" id="A0A0D9XNH4"/>
<evidence type="ECO:0000256" key="11">
    <source>
        <dbReference type="ARBA" id="ARBA00022833"/>
    </source>
</evidence>
<evidence type="ECO:0000256" key="18">
    <source>
        <dbReference type="PROSITE-ProRule" id="PRU00175"/>
    </source>
</evidence>
<evidence type="ECO:0000313" key="21">
    <source>
        <dbReference type="EnsemblPlants" id="LPERR11G01080.1"/>
    </source>
</evidence>
<organism evidence="21 22">
    <name type="scientific">Leersia perrieri</name>
    <dbReference type="NCBI Taxonomy" id="77586"/>
    <lineage>
        <taxon>Eukaryota</taxon>
        <taxon>Viridiplantae</taxon>
        <taxon>Streptophyta</taxon>
        <taxon>Embryophyta</taxon>
        <taxon>Tracheophyta</taxon>
        <taxon>Spermatophyta</taxon>
        <taxon>Magnoliopsida</taxon>
        <taxon>Liliopsida</taxon>
        <taxon>Poales</taxon>
        <taxon>Poaceae</taxon>
        <taxon>BOP clade</taxon>
        <taxon>Oryzoideae</taxon>
        <taxon>Oryzeae</taxon>
        <taxon>Oryzinae</taxon>
        <taxon>Leersia</taxon>
    </lineage>
</organism>
<evidence type="ECO:0000256" key="5">
    <source>
        <dbReference type="ARBA" id="ARBA00022617"/>
    </source>
</evidence>
<keyword evidence="14 17" id="KW-0408">Iron</keyword>
<reference evidence="21 22" key="1">
    <citation type="submission" date="2012-08" db="EMBL/GenBank/DDBJ databases">
        <title>Oryza genome evolution.</title>
        <authorList>
            <person name="Wing R.A."/>
        </authorList>
    </citation>
    <scope>NUCLEOTIDE SEQUENCE</scope>
</reference>
<comment type="similarity">
    <text evidence="3">Belongs to the cytochrome P450 family.</text>
</comment>
<dbReference type="InterPro" id="IPR002401">
    <property type="entry name" value="Cyt_P450_E_grp-I"/>
</dbReference>
<dbReference type="GO" id="GO:0016020">
    <property type="term" value="C:membrane"/>
    <property type="evidence" value="ECO:0007669"/>
    <property type="project" value="UniProtKB-SubCell"/>
</dbReference>
<evidence type="ECO:0000256" key="14">
    <source>
        <dbReference type="ARBA" id="ARBA00023004"/>
    </source>
</evidence>
<keyword evidence="11" id="KW-0862">Zinc</keyword>
<dbReference type="InterPro" id="IPR050665">
    <property type="entry name" value="Cytochrome_P450_Monooxygen"/>
</dbReference>
<dbReference type="InterPro" id="IPR013083">
    <property type="entry name" value="Znf_RING/FYVE/PHD"/>
</dbReference>
<reference evidence="21" key="3">
    <citation type="submission" date="2015-04" db="UniProtKB">
        <authorList>
            <consortium name="EnsemblPlants"/>
        </authorList>
    </citation>
    <scope>IDENTIFICATION</scope>
</reference>
<dbReference type="InterPro" id="IPR001128">
    <property type="entry name" value="Cyt_P450"/>
</dbReference>
<evidence type="ECO:0000256" key="6">
    <source>
        <dbReference type="ARBA" id="ARBA00022679"/>
    </source>
</evidence>
<dbReference type="PRINTS" id="PR00385">
    <property type="entry name" value="P450"/>
</dbReference>
<accession>A0A0D9XNH4</accession>
<keyword evidence="15" id="KW-0503">Monooxygenase</keyword>
<keyword evidence="8 17" id="KW-0479">Metal-binding</keyword>
<feature type="binding site" description="axial binding residue" evidence="17">
    <location>
        <position position="860"/>
    </location>
    <ligand>
        <name>heme</name>
        <dbReference type="ChEBI" id="CHEBI:30413"/>
    </ligand>
    <ligandPart>
        <name>Fe</name>
        <dbReference type="ChEBI" id="CHEBI:18248"/>
    </ligandPart>
</feature>
<evidence type="ECO:0000256" key="8">
    <source>
        <dbReference type="ARBA" id="ARBA00022723"/>
    </source>
</evidence>
<evidence type="ECO:0000256" key="2">
    <source>
        <dbReference type="ARBA" id="ARBA00004370"/>
    </source>
</evidence>
<comment type="cofactor">
    <cofactor evidence="17">
        <name>heme</name>
        <dbReference type="ChEBI" id="CHEBI:30413"/>
    </cofactor>
</comment>
<dbReference type="EnsemblPlants" id="LPERR11G01080.1">
    <property type="protein sequence ID" value="LPERR11G01080.1"/>
    <property type="gene ID" value="LPERR11G01080"/>
</dbReference>
<keyword evidence="16" id="KW-0472">Membrane</keyword>
<dbReference type="PANTHER" id="PTHR24282">
    <property type="entry name" value="CYTOCHROME P450 FAMILY MEMBER"/>
    <property type="match status" value="1"/>
</dbReference>
<keyword evidence="5 17" id="KW-0349">Heme</keyword>
<evidence type="ECO:0000256" key="3">
    <source>
        <dbReference type="ARBA" id="ARBA00010617"/>
    </source>
</evidence>